<feature type="compositionally biased region" description="Basic and acidic residues" evidence="1">
    <location>
        <begin position="21"/>
        <end position="32"/>
    </location>
</feature>
<name>A0A834SDP8_9FABA</name>
<feature type="region of interest" description="Disordered" evidence="1">
    <location>
        <begin position="1"/>
        <end position="51"/>
    </location>
</feature>
<evidence type="ECO:0000256" key="1">
    <source>
        <dbReference type="SAM" id="MobiDB-lite"/>
    </source>
</evidence>
<gene>
    <name evidence="2" type="ORF">G2W53_040637</name>
</gene>
<keyword evidence="3" id="KW-1185">Reference proteome</keyword>
<dbReference type="Proteomes" id="UP000634136">
    <property type="component" value="Unassembled WGS sequence"/>
</dbReference>
<proteinExistence type="predicted"/>
<protein>
    <submittedName>
        <fullName evidence="2">Uncharacterized protein</fullName>
    </submittedName>
</protein>
<comment type="caution">
    <text evidence="2">The sequence shown here is derived from an EMBL/GenBank/DDBJ whole genome shotgun (WGS) entry which is preliminary data.</text>
</comment>
<dbReference type="EMBL" id="JAAIUW010000013">
    <property type="protein sequence ID" value="KAF7801526.1"/>
    <property type="molecule type" value="Genomic_DNA"/>
</dbReference>
<feature type="compositionally biased region" description="Polar residues" evidence="1">
    <location>
        <begin position="1"/>
        <end position="13"/>
    </location>
</feature>
<sequence>MAKNLGVTNTKSGTPMDIETSEEHHVGVERPQHPYGMPHSALAKMTSSDKS</sequence>
<evidence type="ECO:0000313" key="3">
    <source>
        <dbReference type="Proteomes" id="UP000634136"/>
    </source>
</evidence>
<organism evidence="2 3">
    <name type="scientific">Senna tora</name>
    <dbReference type="NCBI Taxonomy" id="362788"/>
    <lineage>
        <taxon>Eukaryota</taxon>
        <taxon>Viridiplantae</taxon>
        <taxon>Streptophyta</taxon>
        <taxon>Embryophyta</taxon>
        <taxon>Tracheophyta</taxon>
        <taxon>Spermatophyta</taxon>
        <taxon>Magnoliopsida</taxon>
        <taxon>eudicotyledons</taxon>
        <taxon>Gunneridae</taxon>
        <taxon>Pentapetalae</taxon>
        <taxon>rosids</taxon>
        <taxon>fabids</taxon>
        <taxon>Fabales</taxon>
        <taxon>Fabaceae</taxon>
        <taxon>Caesalpinioideae</taxon>
        <taxon>Cassia clade</taxon>
        <taxon>Senna</taxon>
    </lineage>
</organism>
<evidence type="ECO:0000313" key="2">
    <source>
        <dbReference type="EMBL" id="KAF7801526.1"/>
    </source>
</evidence>
<reference evidence="2" key="1">
    <citation type="submission" date="2020-09" db="EMBL/GenBank/DDBJ databases">
        <title>Genome-Enabled Discovery of Anthraquinone Biosynthesis in Senna tora.</title>
        <authorList>
            <person name="Kang S.-H."/>
            <person name="Pandey R.P."/>
            <person name="Lee C.-M."/>
            <person name="Sim J.-S."/>
            <person name="Jeong J.-T."/>
            <person name="Choi B.-S."/>
            <person name="Jung M."/>
            <person name="Ginzburg D."/>
            <person name="Zhao K."/>
            <person name="Won S.Y."/>
            <person name="Oh T.-J."/>
            <person name="Yu Y."/>
            <person name="Kim N.-H."/>
            <person name="Lee O.R."/>
            <person name="Lee T.-H."/>
            <person name="Bashyal P."/>
            <person name="Kim T.-S."/>
            <person name="Lee W.-H."/>
            <person name="Kawkins C."/>
            <person name="Kim C.-K."/>
            <person name="Kim J.S."/>
            <person name="Ahn B.O."/>
            <person name="Rhee S.Y."/>
            <person name="Sohng J.K."/>
        </authorList>
    </citation>
    <scope>NUCLEOTIDE SEQUENCE</scope>
    <source>
        <tissue evidence="2">Leaf</tissue>
    </source>
</reference>
<accession>A0A834SDP8</accession>
<dbReference type="AlphaFoldDB" id="A0A834SDP8"/>